<protein>
    <submittedName>
        <fullName evidence="2">GDSL-like Lipase/Acylhydrolase</fullName>
    </submittedName>
</protein>
<dbReference type="InterPro" id="IPR013830">
    <property type="entry name" value="SGNH_hydro"/>
</dbReference>
<dbReference type="EMBL" id="LS999521">
    <property type="protein sequence ID" value="VAX45444.1"/>
    <property type="molecule type" value="Genomic_DNA"/>
</dbReference>
<dbReference type="CDD" id="cd19958">
    <property type="entry name" value="pyocin_knob"/>
    <property type="match status" value="1"/>
</dbReference>
<name>A0A446ZLQ4_ACICA</name>
<dbReference type="Gene3D" id="3.40.50.1110">
    <property type="entry name" value="SGNH hydrolase"/>
    <property type="match status" value="1"/>
</dbReference>
<feature type="domain" description="SGNH hydrolase-type esterase" evidence="1">
    <location>
        <begin position="456"/>
        <end position="661"/>
    </location>
</feature>
<dbReference type="Pfam" id="PF13472">
    <property type="entry name" value="Lipase_GDSL_2"/>
    <property type="match status" value="1"/>
</dbReference>
<gene>
    <name evidence="2" type="ORF">AC2117_02642</name>
</gene>
<reference evidence="2 3" key="1">
    <citation type="submission" date="2018-08" db="EMBL/GenBank/DDBJ databases">
        <authorList>
            <person name="Gonzaga-Molto A."/>
        </authorList>
    </citation>
    <scope>NUCLEOTIDE SEQUENCE [LARGE SCALE GENOMIC DNA]</scope>
    <source>
        <strain evidence="2">Acinetobacter calcoaceticus str. 2117</strain>
    </source>
</reference>
<evidence type="ECO:0000313" key="2">
    <source>
        <dbReference type="EMBL" id="VAX45444.1"/>
    </source>
</evidence>
<dbReference type="Proteomes" id="UP000294355">
    <property type="component" value="Chromosome"/>
</dbReference>
<evidence type="ECO:0000313" key="3">
    <source>
        <dbReference type="Proteomes" id="UP000294355"/>
    </source>
</evidence>
<dbReference type="RefSeq" id="WP_133974718.1">
    <property type="nucleotide sequence ID" value="NZ_LS999521.1"/>
</dbReference>
<dbReference type="SUPFAM" id="SSF52266">
    <property type="entry name" value="SGNH hydrolase"/>
    <property type="match status" value="1"/>
</dbReference>
<proteinExistence type="predicted"/>
<dbReference type="GO" id="GO:0016788">
    <property type="term" value="F:hydrolase activity, acting on ester bonds"/>
    <property type="evidence" value="ECO:0007669"/>
    <property type="project" value="UniProtKB-ARBA"/>
</dbReference>
<dbReference type="AlphaFoldDB" id="A0A446ZLQ4"/>
<keyword evidence="2" id="KW-0378">Hydrolase</keyword>
<dbReference type="InterPro" id="IPR036514">
    <property type="entry name" value="SGNH_hydro_sf"/>
</dbReference>
<evidence type="ECO:0000259" key="1">
    <source>
        <dbReference type="Pfam" id="PF13472"/>
    </source>
</evidence>
<dbReference type="OrthoDB" id="1032659at2"/>
<accession>A0A446ZLQ4</accession>
<organism evidence="2 3">
    <name type="scientific">Acinetobacter calcoaceticus</name>
    <dbReference type="NCBI Taxonomy" id="471"/>
    <lineage>
        <taxon>Bacteria</taxon>
        <taxon>Pseudomonadati</taxon>
        <taxon>Pseudomonadota</taxon>
        <taxon>Gammaproteobacteria</taxon>
        <taxon>Moraxellales</taxon>
        <taxon>Moraxellaceae</taxon>
        <taxon>Acinetobacter</taxon>
        <taxon>Acinetobacter calcoaceticus/baumannii complex</taxon>
    </lineage>
</organism>
<dbReference type="CDD" id="cd00229">
    <property type="entry name" value="SGNH_hydrolase"/>
    <property type="match status" value="1"/>
</dbReference>
<sequence>MALPNIDQLTGSAVTEEGFKTALKQFLDNVVGLDAFNANKFIKPTVVNTATDFRTFKSLGIYTFIDGTVWNNSANRPNFTNQWGHVIVFPVSSVVVAQLVICPNANAMAMTLCLADNTWTTWKYFSDDSVLTTSITASIKSIIKTLTRPIYGSKSKNVLDPSNLLVGFEIHSTNGVIAEANSVTTEYIDVRGATSIAISGLQTNTQIARLYRFLDKDENVVGAVSNIGAVNQKVLTVPANAEWFQLSIKQRNPDPLNISTAQIEYGSVITPFSAFSRGDILGIHGTHIKQTELKLGYDALAKNMLNSSTLLMGIEVYNDGSLLPQAQSVTTDLINVGGVQNITLSGLQPNPEIPRYYRFLDENKVYISRGQVPNPNTTHTITIPSNAKYIQISLLQRSATVLDTSSTQIEKGPTASAYEPYKAGVSSINGIELIKGSGTGSSSQVSRAYNRRVATLGDSITVTSDVDNQIFDSHNWYENWVTYAFDQLKMADLRNTARSGAAFREYSGQLTWQVMSNQVNWLINSGYVPEIIVMACGTNDAGVNTGDFDTAMSKTSLTDLNRALTLEAMRWALWSLKLAFPNAVCFYCNPLQRADEETVARKNMNENLVKMAKRYCFNVIDQYSNSGIIKELEIWKQNPSDPDAGTFLRDGLHPNSAGKQLQSNYICSQIIQRMMY</sequence>